<evidence type="ECO:0000256" key="6">
    <source>
        <dbReference type="ARBA" id="ARBA00022833"/>
    </source>
</evidence>
<keyword evidence="4" id="KW-0479">Metal-binding</keyword>
<gene>
    <name evidence="14" type="primary">LOC110986572</name>
</gene>
<name>A0A8B7ZEZ3_ACAPL</name>
<evidence type="ECO:0000256" key="4">
    <source>
        <dbReference type="ARBA" id="ARBA00022723"/>
    </source>
</evidence>
<dbReference type="OrthoDB" id="6475849at2759"/>
<accession>A0A8B7ZEZ3</accession>
<feature type="transmembrane region" description="Helical" evidence="10">
    <location>
        <begin position="55"/>
        <end position="75"/>
    </location>
</feature>
<evidence type="ECO:0000313" key="13">
    <source>
        <dbReference type="Proteomes" id="UP000694845"/>
    </source>
</evidence>
<keyword evidence="6" id="KW-0862">Zinc</keyword>
<keyword evidence="5" id="KW-0378">Hydrolase</keyword>
<feature type="domain" description="Peptidase M13 C-terminal" evidence="11">
    <location>
        <begin position="569"/>
        <end position="774"/>
    </location>
</feature>
<evidence type="ECO:0000256" key="2">
    <source>
        <dbReference type="ARBA" id="ARBA00007357"/>
    </source>
</evidence>
<dbReference type="Proteomes" id="UP000694845">
    <property type="component" value="Unplaced"/>
</dbReference>
<dbReference type="GO" id="GO:0005886">
    <property type="term" value="C:plasma membrane"/>
    <property type="evidence" value="ECO:0007669"/>
    <property type="project" value="TreeGrafter"/>
</dbReference>
<dbReference type="AlphaFoldDB" id="A0A8B7ZEZ3"/>
<dbReference type="GO" id="GO:0046872">
    <property type="term" value="F:metal ion binding"/>
    <property type="evidence" value="ECO:0007669"/>
    <property type="project" value="UniProtKB-KW"/>
</dbReference>
<evidence type="ECO:0000256" key="1">
    <source>
        <dbReference type="ARBA" id="ARBA00001947"/>
    </source>
</evidence>
<keyword evidence="13" id="KW-1185">Reference proteome</keyword>
<keyword evidence="10" id="KW-0472">Membrane</keyword>
<dbReference type="Gene3D" id="3.40.390.10">
    <property type="entry name" value="Collagenase (Catalytic Domain)"/>
    <property type="match status" value="1"/>
</dbReference>
<dbReference type="KEGG" id="aplc:110986572"/>
<dbReference type="Pfam" id="PF01431">
    <property type="entry name" value="Peptidase_M13"/>
    <property type="match status" value="1"/>
</dbReference>
<dbReference type="SUPFAM" id="SSF55486">
    <property type="entry name" value="Metalloproteases ('zincins'), catalytic domain"/>
    <property type="match status" value="1"/>
</dbReference>
<sequence>MNSEKNGKNLEYLSMEESQEVMVKGNAYEKGRGKKPPSKSRAGWLRRRTTLEKSLILLLLILSLVCVVLLIGLIVTAASSVSTMELGGASKSPLSTEGVCTSPECVITAGNVLDSMDLTADPCQDFYQFACGGWNRKHFIPDEEAKYTVFEEVFNRLMEMSRGMLETRSANDSEAVAKAKEFYESCTNVELIDQIGAQPLMDLIEEVGGWPVVAGDSWDEEAWDLEEALAKYRMETDYNFLFRHDFMPDMINAGNYIIIIDQPELSLEDRSFYLREKTDSKLAAYFDYMVDIATVLRPDSDREEARRQMADALEFERALANFSVSSAEMRDMSKYKNRYTTRRLQQEMPQIDWLRYFRLIHTDEFSPDEEIINAAHSYFQKTAAHINATSKRTMANFLMWRIVFEMVEYLDSELRNIRQQFMSATMGQKREQSRWKTCFEKTNNNFGVALGSLFIQKHFDGNSKATAQEMLEDIRETLKETLNEVPWMDDQTRANAIRKASKTKEMIGYDDILTDEQAVNDVYRSIDMSPNRFFENIRAIWQTDARESIAHHGKQVEVLLWKQKLIKINAYYRNADNSLIFPAGIFQPPFYSSQFPKSMNYGGIGMVIGHELMHGFDDKGRRFDEDGIMNQWFSNSSAQAYEERKQCFIAQYSSYYVPEVELYLNGKQAQGEVLADNGGIKEAYLGYKRWVKRVGDPGDTLPGINLNHDQLFFLNFAQMWCSLHRKESLEVIVKAKVHVPERFRVLGTLSNSEHFAEAYQCKKGSAMVRDEPCKLW</sequence>
<evidence type="ECO:0000256" key="7">
    <source>
        <dbReference type="ARBA" id="ARBA00023049"/>
    </source>
</evidence>
<dbReference type="OMA" id="AEAYQCK"/>
<comment type="similarity">
    <text evidence="2">Belongs to the peptidase M13 family.</text>
</comment>
<proteinExistence type="inferred from homology"/>
<comment type="cofactor">
    <cofactor evidence="1">
        <name>Zn(2+)</name>
        <dbReference type="ChEBI" id="CHEBI:29105"/>
    </cofactor>
</comment>
<dbReference type="InterPro" id="IPR042089">
    <property type="entry name" value="Peptidase_M13_dom_2"/>
</dbReference>
<dbReference type="PANTHER" id="PTHR11733:SF167">
    <property type="entry name" value="FI17812P1-RELATED"/>
    <property type="match status" value="1"/>
</dbReference>
<organism evidence="13 14">
    <name type="scientific">Acanthaster planci</name>
    <name type="common">Crown-of-thorns starfish</name>
    <dbReference type="NCBI Taxonomy" id="133434"/>
    <lineage>
        <taxon>Eukaryota</taxon>
        <taxon>Metazoa</taxon>
        <taxon>Echinodermata</taxon>
        <taxon>Eleutherozoa</taxon>
        <taxon>Asterozoa</taxon>
        <taxon>Asteroidea</taxon>
        <taxon>Valvatacea</taxon>
        <taxon>Valvatida</taxon>
        <taxon>Acanthasteridae</taxon>
        <taxon>Acanthaster</taxon>
    </lineage>
</organism>
<dbReference type="Gene3D" id="1.10.1380.10">
    <property type="entry name" value="Neutral endopeptidase , domain2"/>
    <property type="match status" value="1"/>
</dbReference>
<keyword evidence="3" id="KW-0645">Protease</keyword>
<dbReference type="InterPro" id="IPR024079">
    <property type="entry name" value="MetalloPept_cat_dom_sf"/>
</dbReference>
<dbReference type="GO" id="GO:0004222">
    <property type="term" value="F:metalloendopeptidase activity"/>
    <property type="evidence" value="ECO:0007669"/>
    <property type="project" value="InterPro"/>
</dbReference>
<evidence type="ECO:0000256" key="9">
    <source>
        <dbReference type="ARBA" id="ARBA00023180"/>
    </source>
</evidence>
<dbReference type="GeneID" id="110986572"/>
<keyword evidence="10" id="KW-0812">Transmembrane</keyword>
<evidence type="ECO:0000259" key="12">
    <source>
        <dbReference type="Pfam" id="PF05649"/>
    </source>
</evidence>
<protein>
    <submittedName>
        <fullName evidence="14">Membrane metallo-endopeptidase-like 1</fullName>
    </submittedName>
</protein>
<dbReference type="PANTHER" id="PTHR11733">
    <property type="entry name" value="ZINC METALLOPROTEASE FAMILY M13 NEPRILYSIN-RELATED"/>
    <property type="match status" value="1"/>
</dbReference>
<dbReference type="InterPro" id="IPR000718">
    <property type="entry name" value="Peptidase_M13"/>
</dbReference>
<reference evidence="14" key="1">
    <citation type="submission" date="2025-08" db="UniProtKB">
        <authorList>
            <consortium name="RefSeq"/>
        </authorList>
    </citation>
    <scope>IDENTIFICATION</scope>
</reference>
<dbReference type="InterPro" id="IPR018497">
    <property type="entry name" value="Peptidase_M13_C"/>
</dbReference>
<keyword evidence="7" id="KW-0482">Metalloprotease</keyword>
<keyword evidence="8" id="KW-1015">Disulfide bond</keyword>
<evidence type="ECO:0000259" key="11">
    <source>
        <dbReference type="Pfam" id="PF01431"/>
    </source>
</evidence>
<feature type="domain" description="Peptidase M13 N-terminal" evidence="12">
    <location>
        <begin position="122"/>
        <end position="509"/>
    </location>
</feature>
<evidence type="ECO:0000256" key="3">
    <source>
        <dbReference type="ARBA" id="ARBA00022670"/>
    </source>
</evidence>
<dbReference type="CDD" id="cd08662">
    <property type="entry name" value="M13"/>
    <property type="match status" value="1"/>
</dbReference>
<evidence type="ECO:0000256" key="5">
    <source>
        <dbReference type="ARBA" id="ARBA00022801"/>
    </source>
</evidence>
<evidence type="ECO:0000313" key="14">
    <source>
        <dbReference type="RefSeq" id="XP_022104228.1"/>
    </source>
</evidence>
<dbReference type="PROSITE" id="PS51885">
    <property type="entry name" value="NEPRILYSIN"/>
    <property type="match status" value="1"/>
</dbReference>
<dbReference type="GO" id="GO:0016485">
    <property type="term" value="P:protein processing"/>
    <property type="evidence" value="ECO:0007669"/>
    <property type="project" value="TreeGrafter"/>
</dbReference>
<dbReference type="FunFam" id="3.40.390.10:FF:000076">
    <property type="entry name" value="membrane metallo-endopeptidase-like 1"/>
    <property type="match status" value="1"/>
</dbReference>
<keyword evidence="10" id="KW-1133">Transmembrane helix</keyword>
<keyword evidence="9" id="KW-0325">Glycoprotein</keyword>
<dbReference type="InterPro" id="IPR008753">
    <property type="entry name" value="Peptidase_M13_N"/>
</dbReference>
<evidence type="ECO:0000256" key="10">
    <source>
        <dbReference type="SAM" id="Phobius"/>
    </source>
</evidence>
<dbReference type="Pfam" id="PF05649">
    <property type="entry name" value="Peptidase_M13_N"/>
    <property type="match status" value="1"/>
</dbReference>
<dbReference type="PRINTS" id="PR00786">
    <property type="entry name" value="NEPRILYSIN"/>
</dbReference>
<evidence type="ECO:0000256" key="8">
    <source>
        <dbReference type="ARBA" id="ARBA00023157"/>
    </source>
</evidence>
<dbReference type="RefSeq" id="XP_022104228.1">
    <property type="nucleotide sequence ID" value="XM_022248536.1"/>
</dbReference>